<comment type="caution">
    <text evidence="2">The sequence shown here is derived from an EMBL/GenBank/DDBJ whole genome shotgun (WGS) entry which is preliminary data.</text>
</comment>
<keyword evidence="3" id="KW-1185">Reference proteome</keyword>
<reference evidence="2" key="1">
    <citation type="journal article" date="2019" name="bioRxiv">
        <title>The Genome of the Zebra Mussel, Dreissena polymorpha: A Resource for Invasive Species Research.</title>
        <authorList>
            <person name="McCartney M.A."/>
            <person name="Auch B."/>
            <person name="Kono T."/>
            <person name="Mallez S."/>
            <person name="Zhang Y."/>
            <person name="Obille A."/>
            <person name="Becker A."/>
            <person name="Abrahante J.E."/>
            <person name="Garbe J."/>
            <person name="Badalamenti J.P."/>
            <person name="Herman A."/>
            <person name="Mangelson H."/>
            <person name="Liachko I."/>
            <person name="Sullivan S."/>
            <person name="Sone E.D."/>
            <person name="Koren S."/>
            <person name="Silverstein K.A.T."/>
            <person name="Beckman K.B."/>
            <person name="Gohl D.M."/>
        </authorList>
    </citation>
    <scope>NUCLEOTIDE SEQUENCE</scope>
    <source>
        <strain evidence="2">Duluth1</strain>
        <tissue evidence="2">Whole animal</tissue>
    </source>
</reference>
<name>A0A9D4GYY9_DREPO</name>
<dbReference type="EMBL" id="JAIWYP010000007">
    <property type="protein sequence ID" value="KAH3797847.1"/>
    <property type="molecule type" value="Genomic_DNA"/>
</dbReference>
<dbReference type="EMBL" id="JAIWYP010000005">
    <property type="protein sequence ID" value="KAH3822392.1"/>
    <property type="molecule type" value="Genomic_DNA"/>
</dbReference>
<evidence type="ECO:0000313" key="1">
    <source>
        <dbReference type="EMBL" id="KAH3797847.1"/>
    </source>
</evidence>
<proteinExistence type="predicted"/>
<sequence length="60" mass="6793">MTFDVDQRVLDILYKWPLMVRVYGTAWSEITGQKRIALFDIGGYVEVDLEPLITAATVSS</sequence>
<evidence type="ECO:0000313" key="3">
    <source>
        <dbReference type="Proteomes" id="UP000828390"/>
    </source>
</evidence>
<accession>A0A9D4GYY9</accession>
<gene>
    <name evidence="2" type="ORF">DPMN_124170</name>
    <name evidence="1" type="ORF">DPMN_151435</name>
</gene>
<evidence type="ECO:0000313" key="2">
    <source>
        <dbReference type="EMBL" id="KAH3822392.1"/>
    </source>
</evidence>
<dbReference type="Proteomes" id="UP000828390">
    <property type="component" value="Unassembled WGS sequence"/>
</dbReference>
<protein>
    <submittedName>
        <fullName evidence="2">Uncharacterized protein</fullName>
    </submittedName>
</protein>
<reference evidence="2" key="2">
    <citation type="submission" date="2020-11" db="EMBL/GenBank/DDBJ databases">
        <authorList>
            <person name="McCartney M.A."/>
            <person name="Auch B."/>
            <person name="Kono T."/>
            <person name="Mallez S."/>
            <person name="Becker A."/>
            <person name="Gohl D.M."/>
            <person name="Silverstein K.A.T."/>
            <person name="Koren S."/>
            <person name="Bechman K.B."/>
            <person name="Herman A."/>
            <person name="Abrahante J.E."/>
            <person name="Garbe J."/>
        </authorList>
    </citation>
    <scope>NUCLEOTIDE SEQUENCE</scope>
    <source>
        <strain evidence="2">Duluth1</strain>
        <tissue evidence="2">Whole animal</tissue>
    </source>
</reference>
<dbReference type="AlphaFoldDB" id="A0A9D4GYY9"/>
<organism evidence="2 3">
    <name type="scientific">Dreissena polymorpha</name>
    <name type="common">Zebra mussel</name>
    <name type="synonym">Mytilus polymorpha</name>
    <dbReference type="NCBI Taxonomy" id="45954"/>
    <lineage>
        <taxon>Eukaryota</taxon>
        <taxon>Metazoa</taxon>
        <taxon>Spiralia</taxon>
        <taxon>Lophotrochozoa</taxon>
        <taxon>Mollusca</taxon>
        <taxon>Bivalvia</taxon>
        <taxon>Autobranchia</taxon>
        <taxon>Heteroconchia</taxon>
        <taxon>Euheterodonta</taxon>
        <taxon>Imparidentia</taxon>
        <taxon>Neoheterodontei</taxon>
        <taxon>Myida</taxon>
        <taxon>Dreissenoidea</taxon>
        <taxon>Dreissenidae</taxon>
        <taxon>Dreissena</taxon>
    </lineage>
</organism>